<comment type="similarity">
    <text evidence="1">Belongs to the WD repeat WDR55 family.</text>
</comment>
<protein>
    <recommendedName>
        <fullName evidence="4">WD repeat-containing protein 55 homolog</fullName>
    </recommendedName>
</protein>
<reference evidence="7" key="2">
    <citation type="submission" date="2013-05" db="EMBL/GenBank/DDBJ databases">
        <authorList>
            <person name="Carter J.-M."/>
            <person name="Baker S.C."/>
            <person name="Pink R."/>
            <person name="Carter D.R.F."/>
            <person name="Collins A."/>
            <person name="Tomlin J."/>
            <person name="Gibbs M."/>
            <person name="Breuker C.J."/>
        </authorList>
    </citation>
    <scope>NUCLEOTIDE SEQUENCE</scope>
    <source>
        <tissue evidence="7">Ovary</tissue>
    </source>
</reference>
<evidence type="ECO:0000313" key="7">
    <source>
        <dbReference type="EMBL" id="JAA92318.1"/>
    </source>
</evidence>
<dbReference type="PANTHER" id="PTHR44019:SF20">
    <property type="entry name" value="WD REPEAT-CONTAINING PROTEIN 55"/>
    <property type="match status" value="1"/>
</dbReference>
<name>S4PPH7_9NEOP</name>
<keyword evidence="3" id="KW-0677">Repeat</keyword>
<dbReference type="GeneID" id="120637303"/>
<dbReference type="PANTHER" id="PTHR44019">
    <property type="entry name" value="WD REPEAT-CONTAINING PROTEIN 55"/>
    <property type="match status" value="1"/>
</dbReference>
<dbReference type="Pfam" id="PF24796">
    <property type="entry name" value="WDR55"/>
    <property type="match status" value="1"/>
</dbReference>
<dbReference type="RefSeq" id="XP_039765016.1">
    <property type="nucleotide sequence ID" value="XM_039909082.1"/>
</dbReference>
<organism evidence="7">
    <name type="scientific">Pararge aegeria</name>
    <name type="common">speckled wood butterfly</name>
    <dbReference type="NCBI Taxonomy" id="116150"/>
    <lineage>
        <taxon>Eukaryota</taxon>
        <taxon>Metazoa</taxon>
        <taxon>Ecdysozoa</taxon>
        <taxon>Arthropoda</taxon>
        <taxon>Hexapoda</taxon>
        <taxon>Insecta</taxon>
        <taxon>Pterygota</taxon>
        <taxon>Neoptera</taxon>
        <taxon>Endopterygota</taxon>
        <taxon>Lepidoptera</taxon>
        <taxon>Glossata</taxon>
        <taxon>Ditrysia</taxon>
        <taxon>Papilionoidea</taxon>
        <taxon>Nymphalidae</taxon>
        <taxon>Satyrinae</taxon>
        <taxon>Satyrini</taxon>
        <taxon>Parargina</taxon>
        <taxon>Pararge</taxon>
    </lineage>
</organism>
<dbReference type="SUPFAM" id="SSF50978">
    <property type="entry name" value="WD40 repeat-like"/>
    <property type="match status" value="1"/>
</dbReference>
<dbReference type="EMBL" id="GAIX01000242">
    <property type="protein sequence ID" value="JAA92318.1"/>
    <property type="molecule type" value="Transcribed_RNA"/>
</dbReference>
<evidence type="ECO:0000256" key="5">
    <source>
        <dbReference type="PROSITE-ProRule" id="PRU00221"/>
    </source>
</evidence>
<reference evidence="7" key="1">
    <citation type="journal article" date="2013" name="BMC Genomics">
        <title>Unscrambling butterfly oogenesis.</title>
        <authorList>
            <person name="Carter J.M."/>
            <person name="Baker S.C."/>
            <person name="Pink R."/>
            <person name="Carter D.R."/>
            <person name="Collins A."/>
            <person name="Tomlin J."/>
            <person name="Gibbs M."/>
            <person name="Breuker C.J."/>
        </authorList>
    </citation>
    <scope>NUCLEOTIDE SEQUENCE</scope>
    <source>
        <tissue evidence="7">Ovary</tissue>
    </source>
</reference>
<keyword evidence="2 5" id="KW-0853">WD repeat</keyword>
<dbReference type="InterPro" id="IPR036322">
    <property type="entry name" value="WD40_repeat_dom_sf"/>
</dbReference>
<dbReference type="PROSITE" id="PS00678">
    <property type="entry name" value="WD_REPEATS_1"/>
    <property type="match status" value="1"/>
</dbReference>
<evidence type="ECO:0000256" key="6">
    <source>
        <dbReference type="SAM" id="MobiDB-lite"/>
    </source>
</evidence>
<dbReference type="InterPro" id="IPR001680">
    <property type="entry name" value="WD40_rpt"/>
</dbReference>
<feature type="repeat" description="WD" evidence="5">
    <location>
        <begin position="333"/>
        <end position="374"/>
    </location>
</feature>
<dbReference type="SMART" id="SM00320">
    <property type="entry name" value="WD40"/>
    <property type="match status" value="5"/>
</dbReference>
<accession>S4PPH7</accession>
<evidence type="ECO:0000256" key="1">
    <source>
        <dbReference type="ARBA" id="ARBA00007625"/>
    </source>
</evidence>
<dbReference type="InterPro" id="IPR019775">
    <property type="entry name" value="WD40_repeat_CS"/>
</dbReference>
<dbReference type="AlphaFoldDB" id="S4PPH7"/>
<evidence type="ECO:0000256" key="3">
    <source>
        <dbReference type="ARBA" id="ARBA00022737"/>
    </source>
</evidence>
<dbReference type="Gene3D" id="2.130.10.10">
    <property type="entry name" value="YVTN repeat-like/Quinoprotein amine dehydrogenase"/>
    <property type="match status" value="2"/>
</dbReference>
<dbReference type="InterPro" id="IPR050505">
    <property type="entry name" value="WDR55/POC1"/>
</dbReference>
<proteinExistence type="inferred from homology"/>
<dbReference type="InterPro" id="IPR015943">
    <property type="entry name" value="WD40/YVTN_repeat-like_dom_sf"/>
</dbReference>
<evidence type="ECO:0000256" key="4">
    <source>
        <dbReference type="ARBA" id="ARBA00023478"/>
    </source>
</evidence>
<feature type="repeat" description="WD" evidence="5">
    <location>
        <begin position="184"/>
        <end position="206"/>
    </location>
</feature>
<feature type="region of interest" description="Disordered" evidence="6">
    <location>
        <begin position="1"/>
        <end position="61"/>
    </location>
</feature>
<dbReference type="PROSITE" id="PS50294">
    <property type="entry name" value="WD_REPEATS_REGION"/>
    <property type="match status" value="1"/>
</dbReference>
<sequence>MTLNFREFDKDSSDDSSEDDSDHEVSEMEQGVIDSSVDTEEDDENENNKDDQNSSDDSEDEVVKAIKAEKNKPRDHPPSIKTEDFIVDICFHPANNIIAIANIVGDVLLYEYSNDETNLLKTMELHLKACRDVEFDNNGVTMFTTAKDKAVMATDVESGKLKQCFENAHDEPVYKLFPLDCNKIVSGDDSGTVKLWDLRRQDPIFTIKIGEEYISDMITNDAQKYLVCAGGDGMLTSIDLKGSKIFSRSEQYDAELTCMGLFRSETKLLVGSSVGKFYLFNWKEFGLHSDEYIGQKHSIQCMIPITQNIVVSSGEDGILRAAHMFPQRQLGVVGQHSLPVEALDISHDGQYIASCSHDNDVKFWNISYFESIDSLIDVNHKHNKKKDMINNLPSSNIKNASDFFSGLV</sequence>
<feature type="compositionally biased region" description="Basic and acidic residues" evidence="6">
    <location>
        <begin position="1"/>
        <end position="13"/>
    </location>
</feature>
<evidence type="ECO:0000256" key="2">
    <source>
        <dbReference type="ARBA" id="ARBA00022574"/>
    </source>
</evidence>
<dbReference type="PROSITE" id="PS50082">
    <property type="entry name" value="WD_REPEATS_2"/>
    <property type="match status" value="2"/>
</dbReference>